<accession>A0A8J3G048</accession>
<feature type="domain" description="RNA polymerase sigma-70 region 2" evidence="5">
    <location>
        <begin position="23"/>
        <end position="84"/>
    </location>
</feature>
<evidence type="ECO:0000259" key="5">
    <source>
        <dbReference type="Pfam" id="PF04542"/>
    </source>
</evidence>
<dbReference type="InterPro" id="IPR013324">
    <property type="entry name" value="RNA_pol_sigma_r3/r4-like"/>
</dbReference>
<proteinExistence type="inferred from homology"/>
<dbReference type="SUPFAM" id="SSF88659">
    <property type="entry name" value="Sigma3 and sigma4 domains of RNA polymerase sigma factors"/>
    <property type="match status" value="1"/>
</dbReference>
<dbReference type="EMBL" id="BMZG01000001">
    <property type="protein sequence ID" value="GHA65303.1"/>
    <property type="molecule type" value="Genomic_DNA"/>
</dbReference>
<gene>
    <name evidence="7" type="ORF">GCM10009007_02280</name>
</gene>
<protein>
    <submittedName>
        <fullName evidence="7">RNA polymerase sigma factor</fullName>
    </submittedName>
</protein>
<reference evidence="7" key="2">
    <citation type="submission" date="2020-09" db="EMBL/GenBank/DDBJ databases">
        <authorList>
            <person name="Sun Q."/>
            <person name="Kim S."/>
        </authorList>
    </citation>
    <scope>NUCLEOTIDE SEQUENCE</scope>
    <source>
        <strain evidence="7">KCTC 32501</strain>
    </source>
</reference>
<evidence type="ECO:0000256" key="1">
    <source>
        <dbReference type="ARBA" id="ARBA00010641"/>
    </source>
</evidence>
<dbReference type="InterPro" id="IPR013325">
    <property type="entry name" value="RNA_pol_sigma_r2"/>
</dbReference>
<dbReference type="Gene3D" id="1.10.10.10">
    <property type="entry name" value="Winged helix-like DNA-binding domain superfamily/Winged helix DNA-binding domain"/>
    <property type="match status" value="1"/>
</dbReference>
<evidence type="ECO:0000256" key="3">
    <source>
        <dbReference type="ARBA" id="ARBA00023082"/>
    </source>
</evidence>
<dbReference type="AlphaFoldDB" id="A0A8J3G048"/>
<reference evidence="7" key="1">
    <citation type="journal article" date="2014" name="Int. J. Syst. Evol. Microbiol.">
        <title>Complete genome sequence of Corynebacterium casei LMG S-19264T (=DSM 44701T), isolated from a smear-ripened cheese.</title>
        <authorList>
            <consortium name="US DOE Joint Genome Institute (JGI-PGF)"/>
            <person name="Walter F."/>
            <person name="Albersmeier A."/>
            <person name="Kalinowski J."/>
            <person name="Ruckert C."/>
        </authorList>
    </citation>
    <scope>NUCLEOTIDE SEQUENCE</scope>
    <source>
        <strain evidence="7">KCTC 32501</strain>
    </source>
</reference>
<dbReference type="PANTHER" id="PTHR43133">
    <property type="entry name" value="RNA POLYMERASE ECF-TYPE SIGMA FACTO"/>
    <property type="match status" value="1"/>
</dbReference>
<dbReference type="PANTHER" id="PTHR43133:SF64">
    <property type="entry name" value="ECF SIGMA FACTOR"/>
    <property type="match status" value="1"/>
</dbReference>
<feature type="domain" description="RNA polymerase sigma factor 70 region 4 type 2" evidence="6">
    <location>
        <begin position="135"/>
        <end position="183"/>
    </location>
</feature>
<dbReference type="InterPro" id="IPR014284">
    <property type="entry name" value="RNA_pol_sigma-70_dom"/>
</dbReference>
<dbReference type="NCBIfam" id="TIGR02937">
    <property type="entry name" value="sigma70-ECF"/>
    <property type="match status" value="1"/>
</dbReference>
<dbReference type="GO" id="GO:0003677">
    <property type="term" value="F:DNA binding"/>
    <property type="evidence" value="ECO:0007669"/>
    <property type="project" value="InterPro"/>
</dbReference>
<dbReference type="CDD" id="cd06171">
    <property type="entry name" value="Sigma70_r4"/>
    <property type="match status" value="1"/>
</dbReference>
<dbReference type="InterPro" id="IPR039425">
    <property type="entry name" value="RNA_pol_sigma-70-like"/>
</dbReference>
<keyword evidence="2" id="KW-0805">Transcription regulation</keyword>
<dbReference type="Gene3D" id="1.10.1740.10">
    <property type="match status" value="1"/>
</dbReference>
<name>A0A8J3G048_9BURK</name>
<dbReference type="InterPro" id="IPR013249">
    <property type="entry name" value="RNA_pol_sigma70_r4_t2"/>
</dbReference>
<comment type="caution">
    <text evidence="7">The sequence shown here is derived from an EMBL/GenBank/DDBJ whole genome shotgun (WGS) entry which is preliminary data.</text>
</comment>
<dbReference type="GO" id="GO:0006352">
    <property type="term" value="P:DNA-templated transcription initiation"/>
    <property type="evidence" value="ECO:0007669"/>
    <property type="project" value="InterPro"/>
</dbReference>
<keyword evidence="8" id="KW-1185">Reference proteome</keyword>
<organism evidence="7 8">
    <name type="scientific">Formosimonas limnophila</name>
    <dbReference type="NCBI Taxonomy" id="1384487"/>
    <lineage>
        <taxon>Bacteria</taxon>
        <taxon>Pseudomonadati</taxon>
        <taxon>Pseudomonadota</taxon>
        <taxon>Betaproteobacteria</taxon>
        <taxon>Burkholderiales</taxon>
        <taxon>Burkholderiaceae</taxon>
        <taxon>Formosimonas</taxon>
    </lineage>
</organism>
<evidence type="ECO:0000256" key="2">
    <source>
        <dbReference type="ARBA" id="ARBA00023015"/>
    </source>
</evidence>
<dbReference type="Proteomes" id="UP000614287">
    <property type="component" value="Unassembled WGS sequence"/>
</dbReference>
<keyword evidence="4" id="KW-0804">Transcription</keyword>
<dbReference type="Pfam" id="PF08281">
    <property type="entry name" value="Sigma70_r4_2"/>
    <property type="match status" value="1"/>
</dbReference>
<dbReference type="GO" id="GO:0016987">
    <property type="term" value="F:sigma factor activity"/>
    <property type="evidence" value="ECO:0007669"/>
    <property type="project" value="UniProtKB-KW"/>
</dbReference>
<comment type="similarity">
    <text evidence="1">Belongs to the sigma-70 factor family. ECF subfamily.</text>
</comment>
<evidence type="ECO:0000259" key="6">
    <source>
        <dbReference type="Pfam" id="PF08281"/>
    </source>
</evidence>
<dbReference type="RefSeq" id="WP_189490491.1">
    <property type="nucleotide sequence ID" value="NZ_BMZG01000001.1"/>
</dbReference>
<dbReference type="SUPFAM" id="SSF88946">
    <property type="entry name" value="Sigma2 domain of RNA polymerase sigma factors"/>
    <property type="match status" value="1"/>
</dbReference>
<dbReference type="InterPro" id="IPR007627">
    <property type="entry name" value="RNA_pol_sigma70_r2"/>
</dbReference>
<evidence type="ECO:0000256" key="4">
    <source>
        <dbReference type="ARBA" id="ARBA00023163"/>
    </source>
</evidence>
<evidence type="ECO:0000313" key="8">
    <source>
        <dbReference type="Proteomes" id="UP000614287"/>
    </source>
</evidence>
<keyword evidence="3" id="KW-0731">Sigma factor</keyword>
<dbReference type="InterPro" id="IPR036388">
    <property type="entry name" value="WH-like_DNA-bd_sf"/>
</dbReference>
<sequence length="198" mass="22600">MSKKTTPVDSVIHETLDDFLASVERRAYKHALYAVRNEENALDIVQDAMISLVQSYSDKPANEWPMLFTRILQNAIHNHFRRNKVRDHWTPTFSMFESSSDDEAGFDVLESLLSKNTNGQTESAETTVSREQILNLLEDLIKMLPTRQREAFLLRYWEDYSVTDTAQAMGCSEGSVKTHCSRAAHTLADQLRELGITS</sequence>
<evidence type="ECO:0000313" key="7">
    <source>
        <dbReference type="EMBL" id="GHA65303.1"/>
    </source>
</evidence>
<dbReference type="NCBIfam" id="NF006550">
    <property type="entry name" value="PRK09047.1"/>
    <property type="match status" value="1"/>
</dbReference>
<dbReference type="Pfam" id="PF04542">
    <property type="entry name" value="Sigma70_r2"/>
    <property type="match status" value="1"/>
</dbReference>